<evidence type="ECO:0000313" key="4">
    <source>
        <dbReference type="Proteomes" id="UP000017396"/>
    </source>
</evidence>
<gene>
    <name evidence="3" type="ORF">GKIL_3573</name>
</gene>
<feature type="transmembrane region" description="Helical" evidence="2">
    <location>
        <begin position="45"/>
        <end position="67"/>
    </location>
</feature>
<evidence type="ECO:0000256" key="2">
    <source>
        <dbReference type="SAM" id="Phobius"/>
    </source>
</evidence>
<dbReference type="PATRIC" id="fig|1183438.3.peg.3509"/>
<feature type="coiled-coil region" evidence="1">
    <location>
        <begin position="148"/>
        <end position="224"/>
    </location>
</feature>
<organism evidence="3 4">
    <name type="scientific">Gloeobacter kilaueensis (strain ATCC BAA-2537 / CCAP 1431/1 / ULC 316 / JS1)</name>
    <dbReference type="NCBI Taxonomy" id="1183438"/>
    <lineage>
        <taxon>Bacteria</taxon>
        <taxon>Bacillati</taxon>
        <taxon>Cyanobacteriota</taxon>
        <taxon>Cyanophyceae</taxon>
        <taxon>Gloeobacterales</taxon>
        <taxon>Gloeobacteraceae</taxon>
        <taxon>Gloeobacter</taxon>
    </lineage>
</organism>
<reference evidence="3 4" key="1">
    <citation type="journal article" date="2013" name="PLoS ONE">
        <title>Cultivation and Complete Genome Sequencing of Gloeobacter kilaueensis sp. nov., from a Lava Cave in Kilauea Caldera, Hawai'i.</title>
        <authorList>
            <person name="Saw J.H."/>
            <person name="Schatz M."/>
            <person name="Brown M.V."/>
            <person name="Kunkel D.D."/>
            <person name="Foster J.S."/>
            <person name="Shick H."/>
            <person name="Christensen S."/>
            <person name="Hou S."/>
            <person name="Wan X."/>
            <person name="Donachie S.P."/>
        </authorList>
    </citation>
    <scope>NUCLEOTIDE SEQUENCE [LARGE SCALE GENOMIC DNA]</scope>
    <source>
        <strain evidence="4">JS</strain>
    </source>
</reference>
<sequence>MIAGFLLILAVLVVGGAIAYGGDHVATKIGRKKLSLFNLRPKDTAKLVAVFTGVMAAAASMALVTLFSERVRVVLFEYDTIQARLNSASKQKEAAEKELQAAQVQRAEVHEKLQAALTERRQTETRLTRLRGLLSQVLVQQAQNERKLAESQRLLTSLEGQKQVLRRDALALLQETQALRQERRVLEARLTRYRSDIAQLDRQKRQLQIANIRLNNIANDLETKNISLRSGDVVYRIGEIVGKAKIPGSRGMAETQQIFNAFLSQLEQKAISDGARPVAGTRCRYAVCITEKEARALVQKLTAPGEHVLQLRAVDSSLKDEPVWVAGDVRPNKVLFQEGQIVATSEIDGSVLGEDDKLRASLTQLFSDARSQALKLGISLSPGSDKGVGEFSRVDLEQMISELKKQPSLGSITLQAVAKKDVDTYGPLKLTLIAVQNGRIISKAG</sequence>
<dbReference type="STRING" id="1183438.GKIL_3573"/>
<evidence type="ECO:0008006" key="5">
    <source>
        <dbReference type="Google" id="ProtNLM"/>
    </source>
</evidence>
<evidence type="ECO:0000256" key="1">
    <source>
        <dbReference type="SAM" id="Coils"/>
    </source>
</evidence>
<dbReference type="Proteomes" id="UP000017396">
    <property type="component" value="Chromosome"/>
</dbReference>
<name>U5QQE0_GLOK1</name>
<dbReference type="OrthoDB" id="9812848at2"/>
<dbReference type="EMBL" id="CP003587">
    <property type="protein sequence ID" value="AGY59819.1"/>
    <property type="molecule type" value="Genomic_DNA"/>
</dbReference>
<evidence type="ECO:0000313" key="3">
    <source>
        <dbReference type="EMBL" id="AGY59819.1"/>
    </source>
</evidence>
<dbReference type="AlphaFoldDB" id="U5QQE0"/>
<dbReference type="eggNOG" id="COG4372">
    <property type="taxonomic scope" value="Bacteria"/>
</dbReference>
<dbReference type="HOGENOM" id="CLU_033222_0_0_3"/>
<proteinExistence type="predicted"/>
<protein>
    <recommendedName>
        <fullName evidence="5">DUF3084 domain-containing protein</fullName>
    </recommendedName>
</protein>
<keyword evidence="4" id="KW-1185">Reference proteome</keyword>
<dbReference type="RefSeq" id="WP_023175128.1">
    <property type="nucleotide sequence ID" value="NC_022600.1"/>
</dbReference>
<accession>U5QQE0</accession>
<keyword evidence="2" id="KW-0812">Transmembrane</keyword>
<dbReference type="KEGG" id="glj:GKIL_3573"/>
<keyword evidence="2" id="KW-1133">Transmembrane helix</keyword>
<keyword evidence="1" id="KW-0175">Coiled coil</keyword>
<feature type="coiled-coil region" evidence="1">
    <location>
        <begin position="78"/>
        <end position="119"/>
    </location>
</feature>
<dbReference type="InterPro" id="IPR021435">
    <property type="entry name" value="DUF3084"/>
</dbReference>
<dbReference type="Pfam" id="PF11283">
    <property type="entry name" value="DUF3084"/>
    <property type="match status" value="1"/>
</dbReference>
<keyword evidence="2" id="KW-0472">Membrane</keyword>